<accession>A0A1E1WDT9</accession>
<dbReference type="OrthoDB" id="7452594at2759"/>
<keyword evidence="1" id="KW-0732">Signal</keyword>
<dbReference type="AlphaFoldDB" id="A0A1E1WDT9"/>
<sequence length="282" mass="31648">MMQLLILSVVLAVARARVIEDCSGVVVHNTKHEAQVLKTGIDSPYQLALDYDTNYLFFSYSSPEDMDDGFKSAYINLKTNEFGVIHGISGGFANAVDRKNHIVYLGGNDGIYKFDFGTKNATFEGARDVSIWQLFFKDKLYFTNYPDEHVFTYEQGEPKLLPALKNTKTMLFALDSNDNIVVSNSSGIFYYVKDLSKSYHLGDYVANGITTDINKKVYFSTPDSLFFIDESGPSVVKLADIDDSIYGLVVDTDNSFIYADGNSIIRLKPTKTRCYSDNEIKD</sequence>
<evidence type="ECO:0000256" key="1">
    <source>
        <dbReference type="SAM" id="SignalP"/>
    </source>
</evidence>
<feature type="chain" id="PRO_5009115292" description="Ommochrome-binding protein-like" evidence="1">
    <location>
        <begin position="17"/>
        <end position="282"/>
    </location>
</feature>
<feature type="signal peptide" evidence="1">
    <location>
        <begin position="1"/>
        <end position="16"/>
    </location>
</feature>
<proteinExistence type="predicted"/>
<evidence type="ECO:0000313" key="2">
    <source>
        <dbReference type="EMBL" id="JAT85125.1"/>
    </source>
</evidence>
<gene>
    <name evidence="2" type="ORF">g.18377</name>
</gene>
<evidence type="ECO:0008006" key="3">
    <source>
        <dbReference type="Google" id="ProtNLM"/>
    </source>
</evidence>
<organism evidence="2">
    <name type="scientific">Pectinophora gossypiella</name>
    <name type="common">Cotton pink bollworm</name>
    <name type="synonym">Depressaria gossypiella</name>
    <dbReference type="NCBI Taxonomy" id="13191"/>
    <lineage>
        <taxon>Eukaryota</taxon>
        <taxon>Metazoa</taxon>
        <taxon>Ecdysozoa</taxon>
        <taxon>Arthropoda</taxon>
        <taxon>Hexapoda</taxon>
        <taxon>Insecta</taxon>
        <taxon>Pterygota</taxon>
        <taxon>Neoptera</taxon>
        <taxon>Endopterygota</taxon>
        <taxon>Lepidoptera</taxon>
        <taxon>Glossata</taxon>
        <taxon>Ditrysia</taxon>
        <taxon>Gelechioidea</taxon>
        <taxon>Gelechiidae</taxon>
        <taxon>Apatetrinae</taxon>
        <taxon>Pectinophora</taxon>
    </lineage>
</organism>
<reference evidence="2" key="1">
    <citation type="submission" date="2015-09" db="EMBL/GenBank/DDBJ databases">
        <title>De novo assembly of Pectinophora gossypiella (Pink Bollworm) gut transcriptome.</title>
        <authorList>
            <person name="Tassone E.E."/>
        </authorList>
    </citation>
    <scope>NUCLEOTIDE SEQUENCE</scope>
</reference>
<dbReference type="SUPFAM" id="SSF63829">
    <property type="entry name" value="Calcium-dependent phosphotriesterase"/>
    <property type="match status" value="1"/>
</dbReference>
<name>A0A1E1WDT9_PECGO</name>
<dbReference type="EMBL" id="GDQN01005929">
    <property type="protein sequence ID" value="JAT85125.1"/>
    <property type="molecule type" value="Transcribed_RNA"/>
</dbReference>
<protein>
    <recommendedName>
        <fullName evidence="3">Ommochrome-binding protein-like</fullName>
    </recommendedName>
</protein>